<dbReference type="AlphaFoldDB" id="A0AAE4B187"/>
<gene>
    <name evidence="2" type="ORF">J2S42_007829</name>
</gene>
<protein>
    <submittedName>
        <fullName evidence="2">Uncharacterized protein</fullName>
    </submittedName>
</protein>
<evidence type="ECO:0000256" key="1">
    <source>
        <dbReference type="SAM" id="Phobius"/>
    </source>
</evidence>
<name>A0AAE4B187_9ACTN</name>
<dbReference type="RefSeq" id="WP_307247717.1">
    <property type="nucleotide sequence ID" value="NZ_JAUSUZ010000001.1"/>
</dbReference>
<proteinExistence type="predicted"/>
<dbReference type="EMBL" id="JAUSUZ010000001">
    <property type="protein sequence ID" value="MDQ0371160.1"/>
    <property type="molecule type" value="Genomic_DNA"/>
</dbReference>
<keyword evidence="1" id="KW-0472">Membrane</keyword>
<feature type="transmembrane region" description="Helical" evidence="1">
    <location>
        <begin position="291"/>
        <end position="314"/>
    </location>
</feature>
<reference evidence="2 3" key="1">
    <citation type="submission" date="2023-07" db="EMBL/GenBank/DDBJ databases">
        <title>Sequencing the genomes of 1000 actinobacteria strains.</title>
        <authorList>
            <person name="Klenk H.-P."/>
        </authorList>
    </citation>
    <scope>NUCLEOTIDE SEQUENCE [LARGE SCALE GENOMIC DNA]</scope>
    <source>
        <strain evidence="2 3">DSM 44709</strain>
    </source>
</reference>
<evidence type="ECO:0000313" key="2">
    <source>
        <dbReference type="EMBL" id="MDQ0371160.1"/>
    </source>
</evidence>
<comment type="caution">
    <text evidence="2">The sequence shown here is derived from an EMBL/GenBank/DDBJ whole genome shotgun (WGS) entry which is preliminary data.</text>
</comment>
<dbReference type="Proteomes" id="UP001240236">
    <property type="component" value="Unassembled WGS sequence"/>
</dbReference>
<organism evidence="2 3">
    <name type="scientific">Catenuloplanes indicus</name>
    <dbReference type="NCBI Taxonomy" id="137267"/>
    <lineage>
        <taxon>Bacteria</taxon>
        <taxon>Bacillati</taxon>
        <taxon>Actinomycetota</taxon>
        <taxon>Actinomycetes</taxon>
        <taxon>Micromonosporales</taxon>
        <taxon>Micromonosporaceae</taxon>
        <taxon>Catenuloplanes</taxon>
    </lineage>
</organism>
<keyword evidence="1" id="KW-1133">Transmembrane helix</keyword>
<keyword evidence="1" id="KW-0812">Transmembrane</keyword>
<keyword evidence="3" id="KW-1185">Reference proteome</keyword>
<feature type="transmembrane region" description="Helical" evidence="1">
    <location>
        <begin position="216"/>
        <end position="234"/>
    </location>
</feature>
<sequence length="328" mass="34509">MKTVLLVLSIVGLVAVPSILVVDAAFNREAEARVAATSAGTRFGWPLDPAAGNPDDALRILTEAADGTGTNVIRTSVGIGAAGRSEITHYLYIAGAGTRLFDRFDLTAGRWPTREETRSGAMVVSSIDNSRPTVIGEPAVFANAYDLTFAPFGQALTRLPATGTYVIESHDEADVQRFLGIVQHRLAEVGVPDLTLDSLRAVGAEENLTSDTSMSLLAYSFAPIVSLLSAIAVLRDGRRIGVMRLSGYSVARIWFVVTGWRQMTAAAVGTAAGAAVLVFVPGVDWPFARNLIGALAAVIAASAIVTVTIGFAIISRVNLGDIVKGRIQ</sequence>
<feature type="transmembrane region" description="Helical" evidence="1">
    <location>
        <begin position="254"/>
        <end position="279"/>
    </location>
</feature>
<accession>A0AAE4B187</accession>
<evidence type="ECO:0000313" key="3">
    <source>
        <dbReference type="Proteomes" id="UP001240236"/>
    </source>
</evidence>